<evidence type="ECO:0000256" key="1">
    <source>
        <dbReference type="ARBA" id="ARBA00004141"/>
    </source>
</evidence>
<feature type="transmembrane region" description="Helical" evidence="5">
    <location>
        <begin position="284"/>
        <end position="308"/>
    </location>
</feature>
<dbReference type="InterPro" id="IPR018086">
    <property type="entry name" value="NADH_UbQ_OxRdtase_su1_CS"/>
</dbReference>
<feature type="transmembrane region" description="Helical" evidence="5">
    <location>
        <begin position="173"/>
        <end position="191"/>
    </location>
</feature>
<evidence type="ECO:0000313" key="8">
    <source>
        <dbReference type="Proteomes" id="UP001374893"/>
    </source>
</evidence>
<protein>
    <recommendedName>
        <fullName evidence="5">NADH-quinone oxidoreductase subunit H</fullName>
        <ecNumber evidence="5">7.1.1.-</ecNumber>
    </recommendedName>
    <alternativeName>
        <fullName evidence="5">NADH dehydrogenase I subunit H</fullName>
    </alternativeName>
    <alternativeName>
        <fullName evidence="5">NDH-1 subunit H</fullName>
    </alternativeName>
</protein>
<dbReference type="PANTHER" id="PTHR11432">
    <property type="entry name" value="NADH DEHYDROGENASE SUBUNIT 1"/>
    <property type="match status" value="1"/>
</dbReference>
<dbReference type="EC" id="7.1.1.-" evidence="5"/>
<keyword evidence="5" id="KW-1003">Cell membrane</keyword>
<dbReference type="PANTHER" id="PTHR11432:SF3">
    <property type="entry name" value="NADH-UBIQUINONE OXIDOREDUCTASE CHAIN 1"/>
    <property type="match status" value="1"/>
</dbReference>
<comment type="similarity">
    <text evidence="5 6">Belongs to the complex I subunit 1 family.</text>
</comment>
<evidence type="ECO:0000256" key="3">
    <source>
        <dbReference type="ARBA" id="ARBA00022989"/>
    </source>
</evidence>
<feature type="transmembrane region" description="Helical" evidence="5">
    <location>
        <begin position="358"/>
        <end position="382"/>
    </location>
</feature>
<feature type="transmembrane region" description="Helical" evidence="5">
    <location>
        <begin position="228"/>
        <end position="247"/>
    </location>
</feature>
<evidence type="ECO:0000256" key="5">
    <source>
        <dbReference type="HAMAP-Rule" id="MF_01350"/>
    </source>
</evidence>
<keyword evidence="5" id="KW-0830">Ubiquinone</keyword>
<feature type="transmembrane region" description="Helical" evidence="5">
    <location>
        <begin position="133"/>
        <end position="152"/>
    </location>
</feature>
<dbReference type="PROSITE" id="PS00667">
    <property type="entry name" value="COMPLEX1_ND1_1"/>
    <property type="match status" value="1"/>
</dbReference>
<dbReference type="PROSITE" id="PS00668">
    <property type="entry name" value="COMPLEX1_ND1_2"/>
    <property type="match status" value="1"/>
</dbReference>
<feature type="transmembrane region" description="Helical" evidence="5">
    <location>
        <begin position="320"/>
        <end position="346"/>
    </location>
</feature>
<name>A0ABN6H9V4_9BACT</name>
<feature type="transmembrane region" description="Helical" evidence="5">
    <location>
        <begin position="7"/>
        <end position="32"/>
    </location>
</feature>
<keyword evidence="2 5" id="KW-0812">Transmembrane</keyword>
<keyword evidence="5" id="KW-0874">Quinone</keyword>
<dbReference type="Pfam" id="PF00146">
    <property type="entry name" value="NADHdh"/>
    <property type="match status" value="1"/>
</dbReference>
<dbReference type="InterPro" id="IPR001694">
    <property type="entry name" value="NADH_UbQ_OxRdtase_su1/FPO"/>
</dbReference>
<keyword evidence="5 6" id="KW-0520">NAD</keyword>
<dbReference type="Proteomes" id="UP001374893">
    <property type="component" value="Chromosome"/>
</dbReference>
<evidence type="ECO:0000256" key="6">
    <source>
        <dbReference type="RuleBase" id="RU000471"/>
    </source>
</evidence>
<evidence type="ECO:0000256" key="4">
    <source>
        <dbReference type="ARBA" id="ARBA00023136"/>
    </source>
</evidence>
<reference evidence="7 8" key="1">
    <citation type="submission" date="2021-06" db="EMBL/GenBank/DDBJ databases">
        <title>Complete genome of Haloferula helveola possessing various polysaccharide degrading enzymes.</title>
        <authorList>
            <person name="Takami H."/>
            <person name="Huang C."/>
            <person name="Hamasaki K."/>
        </authorList>
    </citation>
    <scope>NUCLEOTIDE SEQUENCE [LARGE SCALE GENOMIC DNA]</scope>
    <source>
        <strain evidence="7 8">CN-1</strain>
    </source>
</reference>
<comment type="function">
    <text evidence="5">NDH-1 shuttles electrons from NADH, via FMN and iron-sulfur (Fe-S) centers, to quinones in the respiratory chain. The immediate electron acceptor for the enzyme in this species is believed to be ubiquinone. Couples the redox reaction to proton translocation (for every two electrons transferred, four hydrogen ions are translocated across the cytoplasmic membrane), and thus conserves the redox energy in a proton gradient. This subunit may bind ubiquinone.</text>
</comment>
<dbReference type="HAMAP" id="MF_01350">
    <property type="entry name" value="NDH1_NuoH"/>
    <property type="match status" value="1"/>
</dbReference>
<evidence type="ECO:0000313" key="7">
    <source>
        <dbReference type="EMBL" id="BCX49963.1"/>
    </source>
</evidence>
<comment type="catalytic activity">
    <reaction evidence="5">
        <text>a quinone + NADH + 5 H(+)(in) = a quinol + NAD(+) + 4 H(+)(out)</text>
        <dbReference type="Rhea" id="RHEA:57888"/>
        <dbReference type="ChEBI" id="CHEBI:15378"/>
        <dbReference type="ChEBI" id="CHEBI:24646"/>
        <dbReference type="ChEBI" id="CHEBI:57540"/>
        <dbReference type="ChEBI" id="CHEBI:57945"/>
        <dbReference type="ChEBI" id="CHEBI:132124"/>
    </reaction>
</comment>
<dbReference type="RefSeq" id="WP_338686817.1">
    <property type="nucleotide sequence ID" value="NZ_AP024702.1"/>
</dbReference>
<keyword evidence="3 5" id="KW-1133">Transmembrane helix</keyword>
<sequence length="426" mass="47118">MDLLTDIIIILAKVIGLTFMVVLPLVPISVYFERRFSAIIQDRVGPNRVGIPLTLFGAKKDFSLFGLVQPVADGIKLFLKEDFTPVHVRKAFYWMAPALTIIPSLVTVCVVPFGSPITINGEQYKMVIADLDVGPLFVFAVSSLAVYGITLAGWSSNSKYPFVGGVRSTAQMISYEISLGLSIIPVLLWYGELNLSNIVEHQALNGWLLLPLWGDSAPWNNGGDFSAWIFWIPATVAFLIFTISIFAETNRMPFDLPECETELVGGYHTEYSSMKFAMFFMGEYAAMVIGSALIVTMFLGGWSLGFTLDEKLLMDGEGNWLWFSGLVHMGVFLTKLVAFILFFILVRWTVPRFRYDQLMRLGWVIFFEAALINVFIAALVIAAPSLGILTTIIGAVLLAVVSGALIWVLKVSEPKAQPNRGLLGQN</sequence>
<evidence type="ECO:0000256" key="2">
    <source>
        <dbReference type="ARBA" id="ARBA00022692"/>
    </source>
</evidence>
<feature type="transmembrane region" description="Helical" evidence="5">
    <location>
        <begin position="388"/>
        <end position="409"/>
    </location>
</feature>
<gene>
    <name evidence="7" type="primary">nuoH2</name>
    <name evidence="5" type="synonym">nuoH</name>
    <name evidence="7" type="ORF">HAHE_38710</name>
</gene>
<comment type="subunit">
    <text evidence="5">NDH-1 is composed of 14 different subunits. Subunits NuoA, H, J, K, L, M, N constitute the membrane sector of the complex.</text>
</comment>
<keyword evidence="8" id="KW-1185">Reference proteome</keyword>
<dbReference type="EMBL" id="AP024702">
    <property type="protein sequence ID" value="BCX49963.1"/>
    <property type="molecule type" value="Genomic_DNA"/>
</dbReference>
<comment type="subcellular location">
    <subcellularLocation>
        <location evidence="5 6">Cell membrane</location>
        <topology evidence="5 6">Multi-pass membrane protein</topology>
    </subcellularLocation>
    <subcellularLocation>
        <location evidence="1">Membrane</location>
        <topology evidence="1">Multi-pass membrane protein</topology>
    </subcellularLocation>
</comment>
<proteinExistence type="inferred from homology"/>
<keyword evidence="4 5" id="KW-0472">Membrane</keyword>
<organism evidence="7 8">
    <name type="scientific">Haloferula helveola</name>
    <dbReference type="NCBI Taxonomy" id="490095"/>
    <lineage>
        <taxon>Bacteria</taxon>
        <taxon>Pseudomonadati</taxon>
        <taxon>Verrucomicrobiota</taxon>
        <taxon>Verrucomicrobiia</taxon>
        <taxon>Verrucomicrobiales</taxon>
        <taxon>Verrucomicrobiaceae</taxon>
        <taxon>Haloferula</taxon>
    </lineage>
</organism>
<feature type="transmembrane region" description="Helical" evidence="5">
    <location>
        <begin position="91"/>
        <end position="113"/>
    </location>
</feature>
<accession>A0ABN6H9V4</accession>
<keyword evidence="5" id="KW-1278">Translocase</keyword>